<protein>
    <recommendedName>
        <fullName evidence="3">Sulfotransferase family protein</fullName>
    </recommendedName>
</protein>
<gene>
    <name evidence="1" type="ORF">JJQ90_00670</name>
</gene>
<evidence type="ECO:0008006" key="3">
    <source>
        <dbReference type="Google" id="ProtNLM"/>
    </source>
</evidence>
<dbReference type="RefSeq" id="WP_216872551.1">
    <property type="nucleotide sequence ID" value="NZ_JAERQM010000001.1"/>
</dbReference>
<comment type="caution">
    <text evidence="1">The sequence shown here is derived from an EMBL/GenBank/DDBJ whole genome shotgun (WGS) entry which is preliminary data.</text>
</comment>
<evidence type="ECO:0000313" key="1">
    <source>
        <dbReference type="EMBL" id="MBU8542194.1"/>
    </source>
</evidence>
<proteinExistence type="predicted"/>
<dbReference type="PIRSF" id="PIRSF029407">
    <property type="entry name" value="UCP029407"/>
    <property type="match status" value="1"/>
</dbReference>
<dbReference type="Proteomes" id="UP000689967">
    <property type="component" value="Unassembled WGS sequence"/>
</dbReference>
<dbReference type="InterPro" id="IPR014556">
    <property type="entry name" value="UCP029407"/>
</dbReference>
<keyword evidence="2" id="KW-1185">Reference proteome</keyword>
<reference evidence="1 2" key="1">
    <citation type="submission" date="2021-01" db="EMBL/GenBank/DDBJ databases">
        <title>Roseomonas sp. nov, a bacterium isolated from an oil production mixture in Yumen Oilfield.</title>
        <authorList>
            <person name="Wu D."/>
        </authorList>
    </citation>
    <scope>NUCLEOTIDE SEQUENCE [LARGE SCALE GENOMIC DNA]</scope>
    <source>
        <strain evidence="1 2">ROY-5-3</strain>
    </source>
</reference>
<sequence>MQDADPQPRPAVLVLGMHRSGTSALTRVLSLHGLALPARLVGARSDNPRGFWESAEVAALNDRILAAMGSSYGDPRPLPRGLLPPERLEGFITEAAELLGAEFPGEAPFVLKDPRICRLLGIWLPALVRFGTAPLALIPVRNPLEVARSLERREAMPKRRALLLWLSHVLAAERDSRALPRAVAHYDDLLRDWRGYLARLGAPVRPEATPATDAFLTPALRHHEATTDMLLRDAEVPAQVKRLYAELRRAPGESGLEPEPFATAAAWLEAQRDFG</sequence>
<name>A0ABS6H0J8_9PROT</name>
<organism evidence="1 2">
    <name type="scientific">Falsiroseomonas oleicola</name>
    <dbReference type="NCBI Taxonomy" id="2801474"/>
    <lineage>
        <taxon>Bacteria</taxon>
        <taxon>Pseudomonadati</taxon>
        <taxon>Pseudomonadota</taxon>
        <taxon>Alphaproteobacteria</taxon>
        <taxon>Acetobacterales</taxon>
        <taxon>Roseomonadaceae</taxon>
        <taxon>Falsiroseomonas</taxon>
    </lineage>
</organism>
<evidence type="ECO:0000313" key="2">
    <source>
        <dbReference type="Proteomes" id="UP000689967"/>
    </source>
</evidence>
<dbReference type="EMBL" id="JAERQM010000001">
    <property type="protein sequence ID" value="MBU8542194.1"/>
    <property type="molecule type" value="Genomic_DNA"/>
</dbReference>
<accession>A0ABS6H0J8</accession>